<evidence type="ECO:0000313" key="1">
    <source>
        <dbReference type="EMBL" id="KAK4807202.1"/>
    </source>
</evidence>
<dbReference type="Proteomes" id="UP001333110">
    <property type="component" value="Unassembled WGS sequence"/>
</dbReference>
<dbReference type="AlphaFoldDB" id="A0AAN7N192"/>
<name>A0AAN7N192_MYCAM</name>
<gene>
    <name evidence="1" type="ORF">QYF61_024322</name>
</gene>
<keyword evidence="2" id="KW-1185">Reference proteome</keyword>
<proteinExistence type="predicted"/>
<protein>
    <submittedName>
        <fullName evidence="1">Uncharacterized protein</fullName>
    </submittedName>
</protein>
<evidence type="ECO:0000313" key="2">
    <source>
        <dbReference type="Proteomes" id="UP001333110"/>
    </source>
</evidence>
<accession>A0AAN7N192</accession>
<dbReference type="EMBL" id="JAUNZN010000032">
    <property type="protein sequence ID" value="KAK4807202.1"/>
    <property type="molecule type" value="Genomic_DNA"/>
</dbReference>
<reference evidence="1 2" key="1">
    <citation type="journal article" date="2023" name="J. Hered.">
        <title>Chromosome-level genome of the wood stork (Mycteria americana) provides insight into avian chromosome evolution.</title>
        <authorList>
            <person name="Flamio R. Jr."/>
            <person name="Ramstad K.M."/>
        </authorList>
    </citation>
    <scope>NUCLEOTIDE SEQUENCE [LARGE SCALE GENOMIC DNA]</scope>
    <source>
        <strain evidence="1">JAX WOST 10</strain>
    </source>
</reference>
<comment type="caution">
    <text evidence="1">The sequence shown here is derived from an EMBL/GenBank/DDBJ whole genome shotgun (WGS) entry which is preliminary data.</text>
</comment>
<sequence>MIKGLEHLSYEERLGELGLFSLQKRRLRRHLINVYKYLKRGCKDDGARLFSVVPSDRTRGNGHKQKHRKFCLNIRKHFFIVRVPEHWNRLTREVVKSLSLEIFKSHLDMVLGNWLQALRLLRFPLRQVLRLLQPPLRQALQLLQPPLQQALQLLGTTLLQALRFRQRTNLCQYQSPLHIRRNHGSKSQLV</sequence>
<organism evidence="1 2">
    <name type="scientific">Mycteria americana</name>
    <name type="common">Wood stork</name>
    <dbReference type="NCBI Taxonomy" id="33587"/>
    <lineage>
        <taxon>Eukaryota</taxon>
        <taxon>Metazoa</taxon>
        <taxon>Chordata</taxon>
        <taxon>Craniata</taxon>
        <taxon>Vertebrata</taxon>
        <taxon>Euteleostomi</taxon>
        <taxon>Archelosauria</taxon>
        <taxon>Archosauria</taxon>
        <taxon>Dinosauria</taxon>
        <taxon>Saurischia</taxon>
        <taxon>Theropoda</taxon>
        <taxon>Coelurosauria</taxon>
        <taxon>Aves</taxon>
        <taxon>Neognathae</taxon>
        <taxon>Neoaves</taxon>
        <taxon>Aequornithes</taxon>
        <taxon>Ciconiiformes</taxon>
        <taxon>Ciconiidae</taxon>
        <taxon>Mycteria</taxon>
    </lineage>
</organism>